<evidence type="ECO:0000313" key="9">
    <source>
        <dbReference type="EMBL" id="KAG7363889.1"/>
    </source>
</evidence>
<evidence type="ECO:0000256" key="5">
    <source>
        <dbReference type="ARBA" id="ARBA00022840"/>
    </source>
</evidence>
<protein>
    <submittedName>
        <fullName evidence="9">AAA domain containing protein</fullName>
    </submittedName>
</protein>
<evidence type="ECO:0000259" key="8">
    <source>
        <dbReference type="Pfam" id="PF13087"/>
    </source>
</evidence>
<dbReference type="InterPro" id="IPR041677">
    <property type="entry name" value="DNA2/NAM7_AAA_11"/>
</dbReference>
<keyword evidence="3" id="KW-0378">Hydrolase</keyword>
<comment type="similarity">
    <text evidence="1">Belongs to the DNA2/NAM7 helicase family.</text>
</comment>
<evidence type="ECO:0000256" key="6">
    <source>
        <dbReference type="SAM" id="Coils"/>
    </source>
</evidence>
<keyword evidence="5" id="KW-0067">ATP-binding</keyword>
<dbReference type="Proteomes" id="UP000693970">
    <property type="component" value="Unassembled WGS sequence"/>
</dbReference>
<dbReference type="PANTHER" id="PTHR43788">
    <property type="entry name" value="DNA2/NAM7 HELICASE FAMILY MEMBER"/>
    <property type="match status" value="1"/>
</dbReference>
<dbReference type="GO" id="GO:0005524">
    <property type="term" value="F:ATP binding"/>
    <property type="evidence" value="ECO:0007669"/>
    <property type="project" value="UniProtKB-KW"/>
</dbReference>
<dbReference type="GO" id="GO:0043139">
    <property type="term" value="F:5'-3' DNA helicase activity"/>
    <property type="evidence" value="ECO:0007669"/>
    <property type="project" value="TreeGrafter"/>
</dbReference>
<dbReference type="InterPro" id="IPR047187">
    <property type="entry name" value="SF1_C_Upf1"/>
</dbReference>
<keyword evidence="10" id="KW-1185">Reference proteome</keyword>
<evidence type="ECO:0000313" key="10">
    <source>
        <dbReference type="Proteomes" id="UP000693970"/>
    </source>
</evidence>
<dbReference type="CDD" id="cd18808">
    <property type="entry name" value="SF1_C_Upf1"/>
    <property type="match status" value="1"/>
</dbReference>
<proteinExistence type="inferred from homology"/>
<keyword evidence="4" id="KW-0347">Helicase</keyword>
<evidence type="ECO:0000256" key="4">
    <source>
        <dbReference type="ARBA" id="ARBA00022806"/>
    </source>
</evidence>
<name>A0A9K3LK38_9STRA</name>
<comment type="caution">
    <text evidence="9">The sequence shown here is derived from an EMBL/GenBank/DDBJ whole genome shotgun (WGS) entry which is preliminary data.</text>
</comment>
<feature type="coiled-coil region" evidence="6">
    <location>
        <begin position="644"/>
        <end position="671"/>
    </location>
</feature>
<dbReference type="EMBL" id="JAGRRH010000009">
    <property type="protein sequence ID" value="KAG7363889.1"/>
    <property type="molecule type" value="Genomic_DNA"/>
</dbReference>
<organism evidence="9 10">
    <name type="scientific">Nitzschia inconspicua</name>
    <dbReference type="NCBI Taxonomy" id="303405"/>
    <lineage>
        <taxon>Eukaryota</taxon>
        <taxon>Sar</taxon>
        <taxon>Stramenopiles</taxon>
        <taxon>Ochrophyta</taxon>
        <taxon>Bacillariophyta</taxon>
        <taxon>Bacillariophyceae</taxon>
        <taxon>Bacillariophycidae</taxon>
        <taxon>Bacillariales</taxon>
        <taxon>Bacillariaceae</taxon>
        <taxon>Nitzschia</taxon>
    </lineage>
</organism>
<keyword evidence="2" id="KW-0547">Nucleotide-binding</keyword>
<dbReference type="Pfam" id="PF13086">
    <property type="entry name" value="AAA_11"/>
    <property type="match status" value="1"/>
</dbReference>
<evidence type="ECO:0000259" key="7">
    <source>
        <dbReference type="Pfam" id="PF13086"/>
    </source>
</evidence>
<dbReference type="CDD" id="cd20336">
    <property type="entry name" value="Rcat_RBR"/>
    <property type="match status" value="1"/>
</dbReference>
<evidence type="ECO:0000256" key="1">
    <source>
        <dbReference type="ARBA" id="ARBA00007913"/>
    </source>
</evidence>
<dbReference type="PANTHER" id="PTHR43788:SF8">
    <property type="entry name" value="DNA-BINDING PROTEIN SMUBP-2"/>
    <property type="match status" value="1"/>
</dbReference>
<keyword evidence="6" id="KW-0175">Coiled coil</keyword>
<dbReference type="Pfam" id="PF26200">
    <property type="entry name" value="Rcat_RNF216"/>
    <property type="match status" value="1"/>
</dbReference>
<dbReference type="OrthoDB" id="46553at2759"/>
<gene>
    <name evidence="9" type="ORF">IV203_037090</name>
</gene>
<sequence>MACTICLEELELEFLHCCPQSSSEFKLCTSCVRLAFQDASGESYRRCQLCKTAMARDILESVVGKGAVNAVEDELRRKVEFVVETKAQERESNKKAMMDYKERAASLFNILSEQLNMKCPRCQQVFIDYSGCNALTCSNDECKAAFCAVCLKDCGENAHPHVREQHGDLFDRAAFEAAKQQREVEKIKSYMLEIQSEPFEVYQMVKNLLKGSCAMTSNTVIDKKHRERQFIIEAKDQLLSAIRSDRLGVLKDPSDTSFLREGLSHDHVSPRCVIPKEYKLEILPLDDQAYTVRLSHANGVDFLGRPNWQRENLCIFDETRDPTVTNDRRRVDALVNVKQSLKCGVLAFRGSRYLYQSSYVGSKKSLAEDQVSIRLQRVTKEGNVDDEIIVPRGVEIIGINQNQRFLLLEKHIVGSNDSDLLFDSLRDYIGAGSPKNVFDGIEVPAPATFDELNEQQKEVAHPLALMTATEVAGPPGTGKTKTITELIRCILECKSANALVLSERNGAIDAIADKFVDRCLKIRGDGIHNIKDVSMWENLVVYGARGALGPAAKLFTIEEKLKYHPELVELRREERKKREEMTVNVLKMRTLIADVYCSFSGRFPGLVDENDQGRMHRENKEVVRSLQKEFARLLKSDVFDLSKAEEMVRLLRDMEANIIAAEERVAVIMNQKARIKMSTIGSSHKLPTIECLEDDIPDVDDLAEAFQDTSISDNKTVLIFDEAGCIPAYELIGLTRLGQNFDAIVAVGDSKQLPPYNPSQNTFKKPFVRQYSAFTEQTKRDPIKSILDVSSRARKIKLTVQYRVPRDIAAVLNARVYKGDYTTPESCRAPHKGFVLVDVSTDRQEKYVNKNEIDQCLHLVRQLRIQSNDTSIMFLTPYKKQQREMQFRMEREGIDDVSVLTVDQCQGQEADFVLLSLVQKPTKFLDKHRFNVALSRVRQRLYLLTNRREFEEASRDRNWECYLMAQDLLGLFENPF</sequence>
<dbReference type="Pfam" id="PF13087">
    <property type="entry name" value="AAA_12"/>
    <property type="match status" value="1"/>
</dbReference>
<evidence type="ECO:0000256" key="2">
    <source>
        <dbReference type="ARBA" id="ARBA00022741"/>
    </source>
</evidence>
<feature type="domain" description="DNA2/NAM7 helicase helicase" evidence="7">
    <location>
        <begin position="452"/>
        <end position="683"/>
    </location>
</feature>
<feature type="domain" description="DNA2/NAM7 helicase-like C-terminal" evidence="8">
    <location>
        <begin position="792"/>
        <end position="947"/>
    </location>
</feature>
<evidence type="ECO:0000256" key="3">
    <source>
        <dbReference type="ARBA" id="ARBA00022801"/>
    </source>
</evidence>
<reference evidence="9" key="2">
    <citation type="submission" date="2021-04" db="EMBL/GenBank/DDBJ databases">
        <authorList>
            <person name="Podell S."/>
        </authorList>
    </citation>
    <scope>NUCLEOTIDE SEQUENCE</scope>
    <source>
        <strain evidence="9">Hildebrandi</strain>
    </source>
</reference>
<reference evidence="9" key="1">
    <citation type="journal article" date="2021" name="Sci. Rep.">
        <title>Diploid genomic architecture of Nitzschia inconspicua, an elite biomass production diatom.</title>
        <authorList>
            <person name="Oliver A."/>
            <person name="Podell S."/>
            <person name="Pinowska A."/>
            <person name="Traller J.C."/>
            <person name="Smith S.R."/>
            <person name="McClure R."/>
            <person name="Beliaev A."/>
            <person name="Bohutskyi P."/>
            <person name="Hill E.A."/>
            <person name="Rabines A."/>
            <person name="Zheng H."/>
            <person name="Allen L.Z."/>
            <person name="Kuo A."/>
            <person name="Grigoriev I.V."/>
            <person name="Allen A.E."/>
            <person name="Hazlebeck D."/>
            <person name="Allen E.E."/>
        </authorList>
    </citation>
    <scope>NUCLEOTIDE SEQUENCE</scope>
    <source>
        <strain evidence="9">Hildebrandi</strain>
    </source>
</reference>
<dbReference type="InterPro" id="IPR041679">
    <property type="entry name" value="DNA2/NAM7-like_C"/>
</dbReference>
<dbReference type="GO" id="GO:0016787">
    <property type="term" value="F:hydrolase activity"/>
    <property type="evidence" value="ECO:0007669"/>
    <property type="project" value="UniProtKB-KW"/>
</dbReference>
<accession>A0A9K3LK38</accession>
<dbReference type="InterPro" id="IPR050534">
    <property type="entry name" value="Coronavir_polyprotein_1ab"/>
</dbReference>
<dbReference type="AlphaFoldDB" id="A0A9K3LK38"/>